<reference evidence="1 2" key="1">
    <citation type="submission" date="2019-10" db="EMBL/GenBank/DDBJ databases">
        <title>Genome diversity of Sutterella seckii.</title>
        <authorList>
            <person name="Chaplin A.V."/>
            <person name="Sokolova S.R."/>
            <person name="Mosin K.A."/>
            <person name="Ivanova E.L."/>
            <person name="Kochetkova T.O."/>
            <person name="Goltsov A.Y."/>
            <person name="Trofimov D.Y."/>
            <person name="Efimov B.A."/>
        </authorList>
    </citation>
    <scope>NUCLEOTIDE SEQUENCE [LARGE SCALE GENOMIC DNA]</scope>
    <source>
        <strain evidence="1 2">ASD393</strain>
    </source>
</reference>
<name>A0A6I1EP49_9BURK</name>
<dbReference type="Proteomes" id="UP000430564">
    <property type="component" value="Unassembled WGS sequence"/>
</dbReference>
<dbReference type="EMBL" id="WEHX01000057">
    <property type="protein sequence ID" value="KAB7657341.1"/>
    <property type="molecule type" value="Genomic_DNA"/>
</dbReference>
<comment type="caution">
    <text evidence="1">The sequence shown here is derived from an EMBL/GenBank/DDBJ whole genome shotgun (WGS) entry which is preliminary data.</text>
</comment>
<sequence length="213" mass="23790">MKLNAPGTADAPENLARGVLIVMPPGFGPEIDDAELPPEGEERRAFLEKIMRPRGVITAPRIDRGHAVAETLRWLSAAGFPVESQAKRFSILTWPAVWDGRARDGHVVRDAVSEAERLRDEFAKRTPLIAVFLSSQLLDAANDPAVRELLAPFTGRPLEPAFRLSGERLRILGQRWEKTLMIGLPVPRRSMRPGFPEEAARAVRTLFVREEFL</sequence>
<dbReference type="RefSeq" id="WP_152158648.1">
    <property type="nucleotide sequence ID" value="NZ_WEHX01000057.1"/>
</dbReference>
<dbReference type="AlphaFoldDB" id="A0A6I1EP49"/>
<accession>A0A6I1EP49</accession>
<dbReference type="OrthoDB" id="9154572at2"/>
<organism evidence="1 2">
    <name type="scientific">Sutterella seckii</name>
    <dbReference type="NCBI Taxonomy" id="1944635"/>
    <lineage>
        <taxon>Bacteria</taxon>
        <taxon>Pseudomonadati</taxon>
        <taxon>Pseudomonadota</taxon>
        <taxon>Betaproteobacteria</taxon>
        <taxon>Burkholderiales</taxon>
        <taxon>Sutterellaceae</taxon>
        <taxon>Sutterella</taxon>
    </lineage>
</organism>
<evidence type="ECO:0000313" key="1">
    <source>
        <dbReference type="EMBL" id="KAB7657341.1"/>
    </source>
</evidence>
<gene>
    <name evidence="1" type="ORF">GBM95_08200</name>
</gene>
<protein>
    <recommendedName>
        <fullName evidence="3">Uracil-DNA glycosylase-like domain-containing protein</fullName>
    </recommendedName>
</protein>
<evidence type="ECO:0000313" key="2">
    <source>
        <dbReference type="Proteomes" id="UP000430564"/>
    </source>
</evidence>
<proteinExistence type="predicted"/>
<evidence type="ECO:0008006" key="3">
    <source>
        <dbReference type="Google" id="ProtNLM"/>
    </source>
</evidence>